<dbReference type="InterPro" id="IPR003004">
    <property type="entry name" value="GspF/PilC"/>
</dbReference>
<feature type="transmembrane region" description="Helical" evidence="8">
    <location>
        <begin position="154"/>
        <end position="187"/>
    </location>
</feature>
<dbReference type="InterPro" id="IPR018076">
    <property type="entry name" value="T2SS_GspF_dom"/>
</dbReference>
<dbReference type="Pfam" id="PF00482">
    <property type="entry name" value="T2SSF"/>
    <property type="match status" value="2"/>
</dbReference>
<dbReference type="HOGENOM" id="CLU_035032_0_0_9"/>
<evidence type="ECO:0000256" key="1">
    <source>
        <dbReference type="ARBA" id="ARBA00004429"/>
    </source>
</evidence>
<dbReference type="PRINTS" id="PR00812">
    <property type="entry name" value="BCTERIALGSPF"/>
</dbReference>
<evidence type="ECO:0000256" key="6">
    <source>
        <dbReference type="ARBA" id="ARBA00022989"/>
    </source>
</evidence>
<sequence>MKKETSPFTGLKLAGFCMQVSILLKSAVPLYEGLQVMAEDSDREEEKAILSDMADKVQIGFPFGQAVTESSAFPAYVLHMIQLGERTGTLDITLERLSSYYEKEYYMAENIRKAITYPAMMILMLLIILFVLFTRVMPVFSDVYEQMGTTIPPAAAAAIHFGGILSGFALLVAGLLLIFVFISWIFGKNGRQSAFTRSLMEKIKSRSKIARASADRRLCSVMAMTFGCGLDTSDGLAMAETLVDNKQVEDGIRICKEALSSGSSFFDSVKDAGLFSGFELQLVRVGSRAGQLEIVMGELEKEYDRKASEAIESMIARLEPTIVSILAAAVGLVLLSVMLPLAGILSTIG</sequence>
<evidence type="ECO:0000256" key="3">
    <source>
        <dbReference type="ARBA" id="ARBA00022475"/>
    </source>
</evidence>
<evidence type="ECO:0000256" key="2">
    <source>
        <dbReference type="ARBA" id="ARBA00005745"/>
    </source>
</evidence>
<dbReference type="RefSeq" id="WP_006779249.1">
    <property type="nucleotide sequence ID" value="NZ_CP040506.1"/>
</dbReference>
<dbReference type="GO" id="GO:0005886">
    <property type="term" value="C:plasma membrane"/>
    <property type="evidence" value="ECO:0007669"/>
    <property type="project" value="UniProtKB-SubCell"/>
</dbReference>
<feature type="domain" description="Type II secretion system protein GspF" evidence="9">
    <location>
        <begin position="16"/>
        <end position="138"/>
    </location>
</feature>
<name>G5ICS9_9FIRM</name>
<keyword evidence="6 8" id="KW-1133">Transmembrane helix</keyword>
<feature type="transmembrane region" description="Helical" evidence="8">
    <location>
        <begin position="322"/>
        <end position="345"/>
    </location>
</feature>
<organism evidence="10 11">
    <name type="scientific">Hungatella hathewayi WAL-18680</name>
    <dbReference type="NCBI Taxonomy" id="742737"/>
    <lineage>
        <taxon>Bacteria</taxon>
        <taxon>Bacillati</taxon>
        <taxon>Bacillota</taxon>
        <taxon>Clostridia</taxon>
        <taxon>Lachnospirales</taxon>
        <taxon>Lachnospiraceae</taxon>
        <taxon>Hungatella</taxon>
    </lineage>
</organism>
<dbReference type="EMBL" id="ADLN01000012">
    <property type="protein sequence ID" value="EHI60700.1"/>
    <property type="molecule type" value="Genomic_DNA"/>
</dbReference>
<dbReference type="PANTHER" id="PTHR30012:SF0">
    <property type="entry name" value="TYPE II SECRETION SYSTEM PROTEIN F-RELATED"/>
    <property type="match status" value="1"/>
</dbReference>
<dbReference type="Proteomes" id="UP000005384">
    <property type="component" value="Unassembled WGS sequence"/>
</dbReference>
<keyword evidence="3" id="KW-1003">Cell membrane</keyword>
<dbReference type="AlphaFoldDB" id="G5ICS9"/>
<accession>G5ICS9</accession>
<dbReference type="InterPro" id="IPR042094">
    <property type="entry name" value="T2SS_GspF_sf"/>
</dbReference>
<dbReference type="FunFam" id="1.20.81.30:FF:000001">
    <property type="entry name" value="Type II secretion system protein F"/>
    <property type="match status" value="1"/>
</dbReference>
<comment type="subcellular location">
    <subcellularLocation>
        <location evidence="1">Cell inner membrane</location>
        <topology evidence="1">Multi-pass membrane protein</topology>
    </subcellularLocation>
</comment>
<feature type="transmembrane region" description="Helical" evidence="8">
    <location>
        <begin position="114"/>
        <end position="134"/>
    </location>
</feature>
<evidence type="ECO:0000256" key="7">
    <source>
        <dbReference type="ARBA" id="ARBA00023136"/>
    </source>
</evidence>
<dbReference type="PANTHER" id="PTHR30012">
    <property type="entry name" value="GENERAL SECRETION PATHWAY PROTEIN"/>
    <property type="match status" value="1"/>
</dbReference>
<keyword evidence="5 8" id="KW-0812">Transmembrane</keyword>
<protein>
    <recommendedName>
        <fullName evidence="9">Type II secretion system protein GspF domain-containing protein</fullName>
    </recommendedName>
</protein>
<keyword evidence="7 8" id="KW-0472">Membrane</keyword>
<evidence type="ECO:0000256" key="8">
    <source>
        <dbReference type="SAM" id="Phobius"/>
    </source>
</evidence>
<evidence type="ECO:0000256" key="4">
    <source>
        <dbReference type="ARBA" id="ARBA00022519"/>
    </source>
</evidence>
<evidence type="ECO:0000256" key="5">
    <source>
        <dbReference type="ARBA" id="ARBA00022692"/>
    </source>
</evidence>
<evidence type="ECO:0000313" key="11">
    <source>
        <dbReference type="Proteomes" id="UP000005384"/>
    </source>
</evidence>
<dbReference type="Gene3D" id="1.20.81.30">
    <property type="entry name" value="Type II secretion system (T2SS), domain F"/>
    <property type="match status" value="2"/>
</dbReference>
<dbReference type="PATRIC" id="fig|742737.3.peg.1273"/>
<gene>
    <name evidence="10" type="ORF">HMPREF9473_01264</name>
</gene>
<proteinExistence type="inferred from homology"/>
<keyword evidence="4" id="KW-0997">Cell inner membrane</keyword>
<reference evidence="10 11" key="1">
    <citation type="submission" date="2011-08" db="EMBL/GenBank/DDBJ databases">
        <title>The Genome Sequence of Clostridium hathewayi WAL-18680.</title>
        <authorList>
            <consortium name="The Broad Institute Genome Sequencing Platform"/>
            <person name="Earl A."/>
            <person name="Ward D."/>
            <person name="Feldgarden M."/>
            <person name="Gevers D."/>
            <person name="Finegold S.M."/>
            <person name="Summanen P.H."/>
            <person name="Molitoris D.R."/>
            <person name="Song M."/>
            <person name="Daigneault M."/>
            <person name="Allen-Vercoe E."/>
            <person name="Young S.K."/>
            <person name="Zeng Q."/>
            <person name="Gargeya S."/>
            <person name="Fitzgerald M."/>
            <person name="Haas B."/>
            <person name="Abouelleil A."/>
            <person name="Alvarado L."/>
            <person name="Arachchi H.M."/>
            <person name="Berlin A."/>
            <person name="Brown A."/>
            <person name="Chapman S.B."/>
            <person name="Chen Z."/>
            <person name="Dunbar C."/>
            <person name="Freedman E."/>
            <person name="Gearin G."/>
            <person name="Gellesch M."/>
            <person name="Goldberg J."/>
            <person name="Griggs A."/>
            <person name="Gujja S."/>
            <person name="Heiman D."/>
            <person name="Howarth C."/>
            <person name="Larson L."/>
            <person name="Lui A."/>
            <person name="MacDonald P.J.P."/>
            <person name="Montmayeur A."/>
            <person name="Murphy C."/>
            <person name="Neiman D."/>
            <person name="Pearson M."/>
            <person name="Priest M."/>
            <person name="Roberts A."/>
            <person name="Saif S."/>
            <person name="Shea T."/>
            <person name="Shenoy N."/>
            <person name="Sisk P."/>
            <person name="Stolte C."/>
            <person name="Sykes S."/>
            <person name="Wortman J."/>
            <person name="Nusbaum C."/>
            <person name="Birren B."/>
        </authorList>
    </citation>
    <scope>NUCLEOTIDE SEQUENCE [LARGE SCALE GENOMIC DNA]</scope>
    <source>
        <strain evidence="10 11">WAL-18680</strain>
    </source>
</reference>
<comment type="similarity">
    <text evidence="2">Belongs to the GSP F family.</text>
</comment>
<comment type="caution">
    <text evidence="10">The sequence shown here is derived from an EMBL/GenBank/DDBJ whole genome shotgun (WGS) entry which is preliminary data.</text>
</comment>
<evidence type="ECO:0000313" key="10">
    <source>
        <dbReference type="EMBL" id="EHI60700.1"/>
    </source>
</evidence>
<keyword evidence="11" id="KW-1185">Reference proteome</keyword>
<feature type="domain" description="Type II secretion system protein GspF" evidence="9">
    <location>
        <begin position="219"/>
        <end position="340"/>
    </location>
</feature>
<evidence type="ECO:0000259" key="9">
    <source>
        <dbReference type="Pfam" id="PF00482"/>
    </source>
</evidence>